<dbReference type="PROSITE" id="PS50126">
    <property type="entry name" value="S1"/>
    <property type="match status" value="6"/>
</dbReference>
<keyword evidence="4 9" id="KW-0689">Ribosomal protein</keyword>
<keyword evidence="10" id="KW-1185">Reference proteome</keyword>
<feature type="domain" description="S1 motif" evidence="8">
    <location>
        <begin position="498"/>
        <end position="563"/>
    </location>
</feature>
<evidence type="ECO:0000313" key="9">
    <source>
        <dbReference type="EMBL" id="MBD0822573.1"/>
    </source>
</evidence>
<dbReference type="InterPro" id="IPR012340">
    <property type="entry name" value="NA-bd_OB-fold"/>
</dbReference>
<keyword evidence="3" id="KW-0694">RNA-binding</keyword>
<dbReference type="SMART" id="SM00316">
    <property type="entry name" value="S1"/>
    <property type="match status" value="6"/>
</dbReference>
<dbReference type="CDD" id="cd05688">
    <property type="entry name" value="S1_RPS1_repeat_ec3"/>
    <property type="match status" value="1"/>
</dbReference>
<dbReference type="FunFam" id="2.40.50.140:FF:000110">
    <property type="entry name" value="30S ribosomal protein S1"/>
    <property type="match status" value="1"/>
</dbReference>
<comment type="caution">
    <text evidence="9">The sequence shown here is derived from an EMBL/GenBank/DDBJ whole genome shotgun (WGS) entry which is preliminary data.</text>
</comment>
<evidence type="ECO:0000256" key="6">
    <source>
        <dbReference type="ARBA" id="ARBA00035293"/>
    </source>
</evidence>
<evidence type="ECO:0000313" key="10">
    <source>
        <dbReference type="Proteomes" id="UP000621516"/>
    </source>
</evidence>
<dbReference type="GO" id="GO:0022627">
    <property type="term" value="C:cytosolic small ribosomal subunit"/>
    <property type="evidence" value="ECO:0007669"/>
    <property type="project" value="TreeGrafter"/>
</dbReference>
<organism evidence="9 10">
    <name type="scientific">Aestuariibaculum marinum</name>
    <dbReference type="NCBI Taxonomy" id="2683592"/>
    <lineage>
        <taxon>Bacteria</taxon>
        <taxon>Pseudomonadati</taxon>
        <taxon>Bacteroidota</taxon>
        <taxon>Flavobacteriia</taxon>
        <taxon>Flavobacteriales</taxon>
        <taxon>Flavobacteriaceae</taxon>
    </lineage>
</organism>
<feature type="domain" description="S1 motif" evidence="8">
    <location>
        <begin position="239"/>
        <end position="307"/>
    </location>
</feature>
<evidence type="ECO:0000256" key="3">
    <source>
        <dbReference type="ARBA" id="ARBA00022884"/>
    </source>
</evidence>
<dbReference type="Pfam" id="PF00575">
    <property type="entry name" value="S1"/>
    <property type="match status" value="6"/>
</dbReference>
<sequence length="610" mass="67851">MAEKAKQAEVEATEAKAVEAPVVSEAKANPEKFLKEFNWHNYQEGIDEVDAQQLQEFEKLVAENFVDTLDDEVVEGTVVHITDRDAIIDINAKSEGVISLNEFRYNPNLAVGDKVEVLIDVREDATGQLVLSHRKARVIKAWDRVIKANETGEIVNGFVKCRTKGGMIVDVFGIEAFLPGSQIDVKPIRDYDQYVNKTMEFKVVKINHEFKNVVVSHKALIEADIEVQKKEIIGQLEKGQVLEGVVKNITSYGVFIDLGGVDGLIHITDLSWSRINHPNEIVELDQKLNVVILDFDEDKSRIQLGLKQLSKHPWEALADTVAVGDKVKGKVVVIADYGAFIEVADGVEGLIHVSEMSWSTHLRSAQDFVSVGDEVEAVILTLDREERKMSLGIKQLTADPWTDITTKYPVGSKHKGIVRNFTNFGVFVELEEGIDGLIYISDLSWTKKIKHPSEFCSAGDELEVVVLELDVEGRKLSLGHKQTTANPWDKYETEFALETVHEGAIAEIVDKGATVEFNEDIVAFIPSRHLEKEDGSKLKKGETAQFKIIEFNKEFKRVVASHTAIFKAEEIANVKAAARKAEAQAAEAKPTLGDANDALQALKDKMDGKK</sequence>
<dbReference type="PANTHER" id="PTHR10724">
    <property type="entry name" value="30S RIBOSOMAL PROTEIN S1"/>
    <property type="match status" value="1"/>
</dbReference>
<dbReference type="PRINTS" id="PR00681">
    <property type="entry name" value="RIBOSOMALS1"/>
</dbReference>
<dbReference type="InterPro" id="IPR003029">
    <property type="entry name" value="S1_domain"/>
</dbReference>
<feature type="domain" description="S1 motif" evidence="8">
    <location>
        <begin position="324"/>
        <end position="394"/>
    </location>
</feature>
<dbReference type="CDD" id="cd04465">
    <property type="entry name" value="S1_RPS1_repeat_ec2_hs2"/>
    <property type="match status" value="1"/>
</dbReference>
<keyword evidence="2" id="KW-0677">Repeat</keyword>
<keyword evidence="5" id="KW-0687">Ribonucleoprotein</keyword>
<comment type="similarity">
    <text evidence="1">Belongs to the bacterial ribosomal protein bS1 family.</text>
</comment>
<reference evidence="9 10" key="1">
    <citation type="journal article" date="2018" name="J. Microbiol.">
        <title>Aestuariibaculum marinum sp. nov., a marine bacterium isolated from seawater in South Korea.</title>
        <authorList>
            <person name="Choi J."/>
            <person name="Lee D."/>
            <person name="Jang J.H."/>
            <person name="Cha S."/>
            <person name="Seo T."/>
        </authorList>
    </citation>
    <scope>NUCLEOTIDE SEQUENCE [LARGE SCALE GENOMIC DNA]</scope>
    <source>
        <strain evidence="9 10">IP7</strain>
    </source>
</reference>
<name>A0A8J6Q0D7_9FLAO</name>
<evidence type="ECO:0000256" key="5">
    <source>
        <dbReference type="ARBA" id="ARBA00023274"/>
    </source>
</evidence>
<evidence type="ECO:0000256" key="1">
    <source>
        <dbReference type="ARBA" id="ARBA00006767"/>
    </source>
</evidence>
<protein>
    <recommendedName>
        <fullName evidence="6">Small ribosomal subunit protein bS1</fullName>
    </recommendedName>
    <alternativeName>
        <fullName evidence="7">30S ribosomal protein S1</fullName>
    </alternativeName>
</protein>
<evidence type="ECO:0000256" key="2">
    <source>
        <dbReference type="ARBA" id="ARBA00022737"/>
    </source>
</evidence>
<dbReference type="NCBIfam" id="NF004953">
    <property type="entry name" value="PRK06299.1-3"/>
    <property type="match status" value="1"/>
</dbReference>
<dbReference type="SUPFAM" id="SSF50249">
    <property type="entry name" value="Nucleic acid-binding proteins"/>
    <property type="match status" value="6"/>
</dbReference>
<feature type="domain" description="S1 motif" evidence="8">
    <location>
        <begin position="411"/>
        <end position="481"/>
    </location>
</feature>
<dbReference type="Gene3D" id="2.40.50.140">
    <property type="entry name" value="Nucleic acid-binding proteins"/>
    <property type="match status" value="6"/>
</dbReference>
<dbReference type="FunFam" id="2.40.50.140:FF:000011">
    <property type="entry name" value="30S ribosomal protein S1"/>
    <property type="match status" value="1"/>
</dbReference>
<dbReference type="AlphaFoldDB" id="A0A8J6Q0D7"/>
<dbReference type="Proteomes" id="UP000621516">
    <property type="component" value="Unassembled WGS sequence"/>
</dbReference>
<feature type="domain" description="S1 motif" evidence="8">
    <location>
        <begin position="152"/>
        <end position="218"/>
    </location>
</feature>
<dbReference type="PANTHER" id="PTHR10724:SF7">
    <property type="entry name" value="SMALL RIBOSOMAL SUBUNIT PROTEIN BS1C"/>
    <property type="match status" value="1"/>
</dbReference>
<evidence type="ECO:0000256" key="4">
    <source>
        <dbReference type="ARBA" id="ARBA00022980"/>
    </source>
</evidence>
<dbReference type="RefSeq" id="WP_188221893.1">
    <property type="nucleotide sequence ID" value="NZ_JACVXD010000001.1"/>
</dbReference>
<dbReference type="GO" id="GO:0003729">
    <property type="term" value="F:mRNA binding"/>
    <property type="evidence" value="ECO:0007669"/>
    <property type="project" value="TreeGrafter"/>
</dbReference>
<dbReference type="GO" id="GO:0006412">
    <property type="term" value="P:translation"/>
    <property type="evidence" value="ECO:0007669"/>
    <property type="project" value="TreeGrafter"/>
</dbReference>
<accession>A0A8J6Q0D7</accession>
<dbReference type="GO" id="GO:0003735">
    <property type="term" value="F:structural constituent of ribosome"/>
    <property type="evidence" value="ECO:0007669"/>
    <property type="project" value="TreeGrafter"/>
</dbReference>
<evidence type="ECO:0000259" key="8">
    <source>
        <dbReference type="PROSITE" id="PS50126"/>
    </source>
</evidence>
<dbReference type="InterPro" id="IPR035104">
    <property type="entry name" value="Ribosomal_protein_S1-like"/>
</dbReference>
<evidence type="ECO:0000256" key="7">
    <source>
        <dbReference type="ARBA" id="ARBA00035517"/>
    </source>
</evidence>
<feature type="domain" description="S1 motif" evidence="8">
    <location>
        <begin position="71"/>
        <end position="134"/>
    </location>
</feature>
<dbReference type="CDD" id="cd05687">
    <property type="entry name" value="S1_RPS1_repeat_ec1_hs1"/>
    <property type="match status" value="1"/>
</dbReference>
<gene>
    <name evidence="9" type="primary">rpsA</name>
    <name evidence="9" type="ORF">ICJ85_00935</name>
</gene>
<dbReference type="InterPro" id="IPR050437">
    <property type="entry name" value="Ribos_protein_bS1-like"/>
</dbReference>
<proteinExistence type="inferred from homology"/>
<dbReference type="EMBL" id="JACVXD010000001">
    <property type="protein sequence ID" value="MBD0822573.1"/>
    <property type="molecule type" value="Genomic_DNA"/>
</dbReference>